<protein>
    <recommendedName>
        <fullName evidence="4">beta-galactosidase</fullName>
        <ecNumber evidence="4">3.2.1.23</ecNumber>
    </recommendedName>
</protein>
<dbReference type="AlphaFoldDB" id="A0AA39RP64"/>
<dbReference type="PRINTS" id="PR00742">
    <property type="entry name" value="GLHYDRLASE35"/>
</dbReference>
<organism evidence="12 13">
    <name type="scientific">Acer saccharum</name>
    <name type="common">Sugar maple</name>
    <dbReference type="NCBI Taxonomy" id="4024"/>
    <lineage>
        <taxon>Eukaryota</taxon>
        <taxon>Viridiplantae</taxon>
        <taxon>Streptophyta</taxon>
        <taxon>Embryophyta</taxon>
        <taxon>Tracheophyta</taxon>
        <taxon>Spermatophyta</taxon>
        <taxon>Magnoliopsida</taxon>
        <taxon>eudicotyledons</taxon>
        <taxon>Gunneridae</taxon>
        <taxon>Pentapetalae</taxon>
        <taxon>rosids</taxon>
        <taxon>malvids</taxon>
        <taxon>Sapindales</taxon>
        <taxon>Sapindaceae</taxon>
        <taxon>Hippocastanoideae</taxon>
        <taxon>Acereae</taxon>
        <taxon>Acer</taxon>
    </lineage>
</organism>
<comment type="similarity">
    <text evidence="3">Belongs to the glycosyl hydrolase 35 family.</text>
</comment>
<dbReference type="FunFam" id="2.60.120.260:FF:000050">
    <property type="entry name" value="Beta-galactosidase"/>
    <property type="match status" value="1"/>
</dbReference>
<evidence type="ECO:0000256" key="8">
    <source>
        <dbReference type="ARBA" id="ARBA00022801"/>
    </source>
</evidence>
<evidence type="ECO:0000256" key="3">
    <source>
        <dbReference type="ARBA" id="ARBA00009809"/>
    </source>
</evidence>
<evidence type="ECO:0000313" key="13">
    <source>
        <dbReference type="Proteomes" id="UP001168877"/>
    </source>
</evidence>
<reference evidence="12" key="1">
    <citation type="journal article" date="2022" name="Plant J.">
        <title>Strategies of tolerance reflected in two North American maple genomes.</title>
        <authorList>
            <person name="McEvoy S.L."/>
            <person name="Sezen U.U."/>
            <person name="Trouern-Trend A."/>
            <person name="McMahon S.M."/>
            <person name="Schaberg P.G."/>
            <person name="Yang J."/>
            <person name="Wegrzyn J.L."/>
            <person name="Swenson N.G."/>
        </authorList>
    </citation>
    <scope>NUCLEOTIDE SEQUENCE</scope>
    <source>
        <strain evidence="12">NS2018</strain>
    </source>
</reference>
<keyword evidence="8" id="KW-0378">Hydrolase</keyword>
<evidence type="ECO:0000313" key="12">
    <source>
        <dbReference type="EMBL" id="KAK0577610.1"/>
    </source>
</evidence>
<dbReference type="CDD" id="cd22842">
    <property type="entry name" value="Gal_Rha_Lectin_BGal"/>
    <property type="match status" value="1"/>
</dbReference>
<dbReference type="EC" id="3.2.1.23" evidence="4"/>
<proteinExistence type="inferred from homology"/>
<evidence type="ECO:0000256" key="10">
    <source>
        <dbReference type="ARBA" id="ARBA00023295"/>
    </source>
</evidence>
<accession>A0AA39RP64</accession>
<evidence type="ECO:0000256" key="1">
    <source>
        <dbReference type="ARBA" id="ARBA00001412"/>
    </source>
</evidence>
<dbReference type="EMBL" id="JAUESC010000386">
    <property type="protein sequence ID" value="KAK0577610.1"/>
    <property type="molecule type" value="Genomic_DNA"/>
</dbReference>
<dbReference type="InterPro" id="IPR001944">
    <property type="entry name" value="Glycoside_Hdrlase_35"/>
</dbReference>
<dbReference type="Pfam" id="PF21467">
    <property type="entry name" value="BetaGal_gal-bd"/>
    <property type="match status" value="1"/>
</dbReference>
<keyword evidence="10" id="KW-0326">Glycosidase</keyword>
<dbReference type="InterPro" id="IPR008979">
    <property type="entry name" value="Galactose-bd-like_sf"/>
</dbReference>
<keyword evidence="6" id="KW-0964">Secreted</keyword>
<keyword evidence="5" id="KW-0052">Apoplast</keyword>
<comment type="catalytic activity">
    <reaction evidence="1">
        <text>Hydrolysis of terminal non-reducing beta-D-galactose residues in beta-D-galactosides.</text>
        <dbReference type="EC" id="3.2.1.23"/>
    </reaction>
</comment>
<dbReference type="PANTHER" id="PTHR23421">
    <property type="entry name" value="BETA-GALACTOSIDASE RELATED"/>
    <property type="match status" value="1"/>
</dbReference>
<dbReference type="Proteomes" id="UP001168877">
    <property type="component" value="Unassembled WGS sequence"/>
</dbReference>
<evidence type="ECO:0000256" key="7">
    <source>
        <dbReference type="ARBA" id="ARBA00022729"/>
    </source>
</evidence>
<feature type="domain" description="Beta-galactosidase galactose-binding" evidence="11">
    <location>
        <begin position="237"/>
        <end position="302"/>
    </location>
</feature>
<evidence type="ECO:0000259" key="11">
    <source>
        <dbReference type="Pfam" id="PF21467"/>
    </source>
</evidence>
<dbReference type="InterPro" id="IPR048913">
    <property type="entry name" value="BetaGal_gal-bd"/>
</dbReference>
<evidence type="ECO:0000256" key="5">
    <source>
        <dbReference type="ARBA" id="ARBA00022523"/>
    </source>
</evidence>
<dbReference type="GO" id="GO:0004565">
    <property type="term" value="F:beta-galactosidase activity"/>
    <property type="evidence" value="ECO:0007669"/>
    <property type="project" value="UniProtKB-EC"/>
</dbReference>
<gene>
    <name evidence="12" type="ORF">LWI29_035785</name>
</gene>
<reference evidence="12" key="2">
    <citation type="submission" date="2023-06" db="EMBL/GenBank/DDBJ databases">
        <authorList>
            <person name="Swenson N.G."/>
            <person name="Wegrzyn J.L."/>
            <person name="Mcevoy S.L."/>
        </authorList>
    </citation>
    <scope>NUCLEOTIDE SEQUENCE</scope>
    <source>
        <strain evidence="12">NS2018</strain>
        <tissue evidence="12">Leaf</tissue>
    </source>
</reference>
<evidence type="ECO:0000256" key="2">
    <source>
        <dbReference type="ARBA" id="ARBA00004271"/>
    </source>
</evidence>
<keyword evidence="13" id="KW-1185">Reference proteome</keyword>
<dbReference type="GO" id="GO:0048046">
    <property type="term" value="C:apoplast"/>
    <property type="evidence" value="ECO:0007669"/>
    <property type="project" value="UniProtKB-SubCell"/>
</dbReference>
<sequence length="445" mass="49151">MVEHSYEERGPPYVKWAAEMAVQLQTGVPWLMCNQDDAPDPLVSTQYGRRSMRAVKKFDAIEMWEEFKEPIINFEDTSLKSYSLLEHMSTTKDSSDYLWYTFSHQESSDTDQALLSVKSLGHVLHAFVNGVPAGSAHGSHKNKSFTLQSTVSLIKGVNNISLLSVMVGLPDSGAYLESRNAGLVRVLIQDKQRSKEFTSFTWGYQVGLVGEKLQMYNNQGSSQLQWSRFSSSREPLSWYKTVFDAPVGDDPVVLNLGSMGKGEAWVNGQSIGRYWVSFLTPKGSRSQTWYHVPRSFLKPTGNVLVILEEEGGGYPPSISIDSVVVKSICGQVTASHYNNYKRREAQVHLQCPPRKHITKILFASYGNPSGGCATQDYAFGTCHSFNSTSIVEKNGGQVADRLSLAKEGGGDGSTKEGNHGDLMGGNFGFRSFVEVVAGHQKSKLN</sequence>
<evidence type="ECO:0000256" key="6">
    <source>
        <dbReference type="ARBA" id="ARBA00022525"/>
    </source>
</evidence>
<keyword evidence="9" id="KW-0325">Glycoprotein</keyword>
<evidence type="ECO:0000256" key="4">
    <source>
        <dbReference type="ARBA" id="ARBA00012756"/>
    </source>
</evidence>
<dbReference type="SUPFAM" id="SSF49785">
    <property type="entry name" value="Galactose-binding domain-like"/>
    <property type="match status" value="2"/>
</dbReference>
<comment type="caution">
    <text evidence="12">The sequence shown here is derived from an EMBL/GenBank/DDBJ whole genome shotgun (WGS) entry which is preliminary data.</text>
</comment>
<keyword evidence="7" id="KW-0732">Signal</keyword>
<dbReference type="Gene3D" id="2.60.120.260">
    <property type="entry name" value="Galactose-binding domain-like"/>
    <property type="match status" value="2"/>
</dbReference>
<dbReference type="GO" id="GO:0005975">
    <property type="term" value="P:carbohydrate metabolic process"/>
    <property type="evidence" value="ECO:0007669"/>
    <property type="project" value="InterPro"/>
</dbReference>
<name>A0AA39RP64_ACESA</name>
<comment type="subcellular location">
    <subcellularLocation>
        <location evidence="2">Secreted</location>
        <location evidence="2">Extracellular space</location>
        <location evidence="2">Apoplast</location>
    </subcellularLocation>
</comment>
<evidence type="ECO:0000256" key="9">
    <source>
        <dbReference type="ARBA" id="ARBA00023180"/>
    </source>
</evidence>